<comment type="caution">
    <text evidence="17">The sequence shown here is derived from an EMBL/GenBank/DDBJ whole genome shotgun (WGS) entry which is preliminary data.</text>
</comment>
<evidence type="ECO:0000256" key="6">
    <source>
        <dbReference type="ARBA" id="ARBA00022679"/>
    </source>
</evidence>
<dbReference type="PIRSF" id="PIRSF004491">
    <property type="entry name" value="FAD_Synth"/>
    <property type="match status" value="1"/>
</dbReference>
<dbReference type="Pfam" id="PF01687">
    <property type="entry name" value="Flavokinase"/>
    <property type="match status" value="1"/>
</dbReference>
<reference evidence="17 18" key="1">
    <citation type="submission" date="2024-07" db="EMBL/GenBank/DDBJ databases">
        <title>Uliginosibacterium paludis KCTC:42655.</title>
        <authorList>
            <person name="Kim M.K."/>
        </authorList>
    </citation>
    <scope>NUCLEOTIDE SEQUENCE [LARGE SCALE GENOMIC DNA]</scope>
    <source>
        <strain evidence="17 18">KCTC 42655</strain>
    </source>
</reference>
<evidence type="ECO:0000313" key="18">
    <source>
        <dbReference type="Proteomes" id="UP001548590"/>
    </source>
</evidence>
<evidence type="ECO:0000256" key="9">
    <source>
        <dbReference type="ARBA" id="ARBA00022777"/>
    </source>
</evidence>
<evidence type="ECO:0000256" key="7">
    <source>
        <dbReference type="ARBA" id="ARBA00022695"/>
    </source>
</evidence>
<comment type="similarity">
    <text evidence="15">Belongs to the ribF family.</text>
</comment>
<gene>
    <name evidence="17" type="ORF">ABVT11_15150</name>
</gene>
<dbReference type="CDD" id="cd02064">
    <property type="entry name" value="FAD_synthetase_N"/>
    <property type="match status" value="1"/>
</dbReference>
<sequence length="319" mass="34879">MRIYRGIRAGTSEPCVLTIGNFDGVHLGHKALLERTREKAAELGLPATVLCFEPHPREFFAPESAPPRLCSMWRKMALLQAAGVDQICMQRFDGAFAALDAQDFIQQVIVEGLQARHLIIGDDFRFGRGRGGDLTMLQAAGQAAGFTVEAMGTQEVAGERVSSSAVRAALQAGEIEHATRLLGEPFVVEGWVQHGDKIGRTIGFPTANIRMRQETLPLSGIFAVTVDGGPLRHAVGAASIGYRPTIAAGLSLRVEVFILDFSGDLYGEKLSVRFWHKLRDEKKYESLEALKAAIGKDCDDVRAWFATHLEYLSLRDTNG</sequence>
<dbReference type="InterPro" id="IPR023465">
    <property type="entry name" value="Riboflavin_kinase_dom_sf"/>
</dbReference>
<dbReference type="PANTHER" id="PTHR22749">
    <property type="entry name" value="RIBOFLAVIN KINASE/FMN ADENYLYLTRANSFERASE"/>
    <property type="match status" value="1"/>
</dbReference>
<dbReference type="GO" id="GO:0008531">
    <property type="term" value="F:riboflavin kinase activity"/>
    <property type="evidence" value="ECO:0007669"/>
    <property type="project" value="UniProtKB-EC"/>
</dbReference>
<organism evidence="17 18">
    <name type="scientific">Uliginosibacterium paludis</name>
    <dbReference type="NCBI Taxonomy" id="1615952"/>
    <lineage>
        <taxon>Bacteria</taxon>
        <taxon>Pseudomonadati</taxon>
        <taxon>Pseudomonadota</taxon>
        <taxon>Betaproteobacteria</taxon>
        <taxon>Rhodocyclales</taxon>
        <taxon>Zoogloeaceae</taxon>
        <taxon>Uliginosibacterium</taxon>
    </lineage>
</organism>
<keyword evidence="11 15" id="KW-0067">ATP-binding</keyword>
<dbReference type="NCBIfam" id="NF004159">
    <property type="entry name" value="PRK05627.1-2"/>
    <property type="match status" value="1"/>
</dbReference>
<evidence type="ECO:0000256" key="8">
    <source>
        <dbReference type="ARBA" id="ARBA00022741"/>
    </source>
</evidence>
<dbReference type="NCBIfam" id="NF004163">
    <property type="entry name" value="PRK05627.1-6"/>
    <property type="match status" value="1"/>
</dbReference>
<evidence type="ECO:0000256" key="12">
    <source>
        <dbReference type="ARBA" id="ARBA00023268"/>
    </source>
</evidence>
<dbReference type="RefSeq" id="WP_345928645.1">
    <property type="nucleotide sequence ID" value="NZ_JBDIVF010000007.1"/>
</dbReference>
<evidence type="ECO:0000256" key="10">
    <source>
        <dbReference type="ARBA" id="ARBA00022827"/>
    </source>
</evidence>
<evidence type="ECO:0000256" key="13">
    <source>
        <dbReference type="ARBA" id="ARBA00047880"/>
    </source>
</evidence>
<comment type="pathway">
    <text evidence="2 15">Cofactor biosynthesis; FAD biosynthesis; FAD from FMN: step 1/1.</text>
</comment>
<keyword evidence="6 15" id="KW-0808">Transferase</keyword>
<feature type="domain" description="Riboflavin kinase" evidence="16">
    <location>
        <begin position="181"/>
        <end position="306"/>
    </location>
</feature>
<evidence type="ECO:0000313" key="17">
    <source>
        <dbReference type="EMBL" id="MET1491174.1"/>
    </source>
</evidence>
<dbReference type="InterPro" id="IPR015865">
    <property type="entry name" value="Riboflavin_kinase_bac/euk"/>
</dbReference>
<accession>A0ABV2CTE1</accession>
<comment type="function">
    <text evidence="1">Catalyzes the phosphorylation of riboflavin to FMN followed by the adenylation of FMN to FAD.</text>
</comment>
<dbReference type="EC" id="2.7.7.2" evidence="15"/>
<evidence type="ECO:0000256" key="1">
    <source>
        <dbReference type="ARBA" id="ARBA00002121"/>
    </source>
</evidence>
<dbReference type="InterPro" id="IPR014729">
    <property type="entry name" value="Rossmann-like_a/b/a_fold"/>
</dbReference>
<evidence type="ECO:0000256" key="3">
    <source>
        <dbReference type="ARBA" id="ARBA00005201"/>
    </source>
</evidence>
<keyword evidence="9 15" id="KW-0418">Kinase</keyword>
<keyword evidence="5 15" id="KW-0288">FMN</keyword>
<dbReference type="EC" id="2.7.1.26" evidence="15"/>
<dbReference type="Gene3D" id="2.40.30.30">
    <property type="entry name" value="Riboflavin kinase-like"/>
    <property type="match status" value="1"/>
</dbReference>
<evidence type="ECO:0000256" key="5">
    <source>
        <dbReference type="ARBA" id="ARBA00022643"/>
    </source>
</evidence>
<protein>
    <recommendedName>
        <fullName evidence="15">Riboflavin biosynthesis protein</fullName>
    </recommendedName>
    <domain>
        <recommendedName>
            <fullName evidence="15">Riboflavin kinase</fullName>
            <ecNumber evidence="15">2.7.1.26</ecNumber>
        </recommendedName>
        <alternativeName>
            <fullName evidence="15">Flavokinase</fullName>
        </alternativeName>
    </domain>
    <domain>
        <recommendedName>
            <fullName evidence="15">FMN adenylyltransferase</fullName>
            <ecNumber evidence="15">2.7.7.2</ecNumber>
        </recommendedName>
        <alternativeName>
            <fullName evidence="15">FAD pyrophosphorylase</fullName>
        </alternativeName>
        <alternativeName>
            <fullName evidence="15">FAD synthase</fullName>
        </alternativeName>
    </domain>
</protein>
<keyword evidence="8 15" id="KW-0547">Nucleotide-binding</keyword>
<keyword evidence="18" id="KW-1185">Reference proteome</keyword>
<keyword evidence="12" id="KW-0511">Multifunctional enzyme</keyword>
<evidence type="ECO:0000259" key="16">
    <source>
        <dbReference type="SMART" id="SM00904"/>
    </source>
</evidence>
<comment type="catalytic activity">
    <reaction evidence="14 15">
        <text>FMN + ATP + H(+) = FAD + diphosphate</text>
        <dbReference type="Rhea" id="RHEA:17237"/>
        <dbReference type="ChEBI" id="CHEBI:15378"/>
        <dbReference type="ChEBI" id="CHEBI:30616"/>
        <dbReference type="ChEBI" id="CHEBI:33019"/>
        <dbReference type="ChEBI" id="CHEBI:57692"/>
        <dbReference type="ChEBI" id="CHEBI:58210"/>
        <dbReference type="EC" id="2.7.7.2"/>
    </reaction>
</comment>
<dbReference type="Gene3D" id="3.40.50.620">
    <property type="entry name" value="HUPs"/>
    <property type="match status" value="1"/>
</dbReference>
<dbReference type="PANTHER" id="PTHR22749:SF6">
    <property type="entry name" value="RIBOFLAVIN KINASE"/>
    <property type="match status" value="1"/>
</dbReference>
<proteinExistence type="inferred from homology"/>
<dbReference type="InterPro" id="IPR015864">
    <property type="entry name" value="FAD_synthase"/>
</dbReference>
<dbReference type="NCBIfam" id="NF004160">
    <property type="entry name" value="PRK05627.1-3"/>
    <property type="match status" value="1"/>
</dbReference>
<dbReference type="SMART" id="SM00904">
    <property type="entry name" value="Flavokinase"/>
    <property type="match status" value="1"/>
</dbReference>
<dbReference type="GO" id="GO:0003919">
    <property type="term" value="F:FMN adenylyltransferase activity"/>
    <property type="evidence" value="ECO:0007669"/>
    <property type="project" value="UniProtKB-EC"/>
</dbReference>
<keyword evidence="4 15" id="KW-0285">Flavoprotein</keyword>
<name>A0ABV2CTE1_9RHOO</name>
<dbReference type="InterPro" id="IPR002606">
    <property type="entry name" value="Riboflavin_kinase_bac"/>
</dbReference>
<evidence type="ECO:0000256" key="14">
    <source>
        <dbReference type="ARBA" id="ARBA00049494"/>
    </source>
</evidence>
<dbReference type="SUPFAM" id="SSF52374">
    <property type="entry name" value="Nucleotidylyl transferase"/>
    <property type="match status" value="1"/>
</dbReference>
<evidence type="ECO:0000256" key="11">
    <source>
        <dbReference type="ARBA" id="ARBA00022840"/>
    </source>
</evidence>
<evidence type="ECO:0000256" key="4">
    <source>
        <dbReference type="ARBA" id="ARBA00022630"/>
    </source>
</evidence>
<dbReference type="InterPro" id="IPR023468">
    <property type="entry name" value="Riboflavin_kinase"/>
</dbReference>
<evidence type="ECO:0000256" key="2">
    <source>
        <dbReference type="ARBA" id="ARBA00004726"/>
    </source>
</evidence>
<dbReference type="NCBIfam" id="TIGR00083">
    <property type="entry name" value="ribF"/>
    <property type="match status" value="1"/>
</dbReference>
<comment type="pathway">
    <text evidence="3 15">Cofactor biosynthesis; FMN biosynthesis; FMN from riboflavin (ATP route): step 1/1.</text>
</comment>
<keyword evidence="10 15" id="KW-0274">FAD</keyword>
<dbReference type="SUPFAM" id="SSF82114">
    <property type="entry name" value="Riboflavin kinase-like"/>
    <property type="match status" value="1"/>
</dbReference>
<comment type="catalytic activity">
    <reaction evidence="13 15">
        <text>riboflavin + ATP = FMN + ADP + H(+)</text>
        <dbReference type="Rhea" id="RHEA:14357"/>
        <dbReference type="ChEBI" id="CHEBI:15378"/>
        <dbReference type="ChEBI" id="CHEBI:30616"/>
        <dbReference type="ChEBI" id="CHEBI:57986"/>
        <dbReference type="ChEBI" id="CHEBI:58210"/>
        <dbReference type="ChEBI" id="CHEBI:456216"/>
        <dbReference type="EC" id="2.7.1.26"/>
    </reaction>
</comment>
<dbReference type="Pfam" id="PF06574">
    <property type="entry name" value="FAD_syn"/>
    <property type="match status" value="1"/>
</dbReference>
<dbReference type="Proteomes" id="UP001548590">
    <property type="component" value="Unassembled WGS sequence"/>
</dbReference>
<keyword evidence="7 15" id="KW-0548">Nucleotidyltransferase</keyword>
<dbReference type="EMBL" id="JBEWLZ010000009">
    <property type="protein sequence ID" value="MET1491174.1"/>
    <property type="molecule type" value="Genomic_DNA"/>
</dbReference>
<evidence type="ECO:0000256" key="15">
    <source>
        <dbReference type="PIRNR" id="PIRNR004491"/>
    </source>
</evidence>